<evidence type="ECO:0000313" key="11">
    <source>
        <dbReference type="EMBL" id="KAA8906355.1"/>
    </source>
</evidence>
<keyword evidence="5 9" id="KW-0472">Membrane</keyword>
<evidence type="ECO:0000256" key="4">
    <source>
        <dbReference type="ARBA" id="ARBA00023128"/>
    </source>
</evidence>
<dbReference type="PROSITE" id="PS50076">
    <property type="entry name" value="DNAJ_2"/>
    <property type="match status" value="1"/>
</dbReference>
<dbReference type="SMART" id="SM00271">
    <property type="entry name" value="DnaJ"/>
    <property type="match status" value="1"/>
</dbReference>
<evidence type="ECO:0000256" key="2">
    <source>
        <dbReference type="ARBA" id="ARBA00022792"/>
    </source>
</evidence>
<keyword evidence="6" id="KW-0143">Chaperone</keyword>
<evidence type="ECO:0000313" key="12">
    <source>
        <dbReference type="Proteomes" id="UP000449547"/>
    </source>
</evidence>
<dbReference type="PANTHER" id="PTHR12763">
    <property type="match status" value="1"/>
</dbReference>
<dbReference type="PANTHER" id="PTHR12763:SF29">
    <property type="entry name" value="MITOCHONDRIAL DNAJ HOMOLOG 2"/>
    <property type="match status" value="1"/>
</dbReference>
<dbReference type="GeneID" id="54779746"/>
<dbReference type="VEuPathDB" id="FungiDB:DIURU_001093"/>
<reference evidence="11 12" key="1">
    <citation type="submission" date="2019-07" db="EMBL/GenBank/DDBJ databases">
        <title>Genome assembly of two rare yeast pathogens: Diutina rugosa and Trichomonascus ciferrii.</title>
        <authorList>
            <person name="Mixao V."/>
            <person name="Saus E."/>
            <person name="Hansen A."/>
            <person name="Lass-Flor C."/>
            <person name="Gabaldon T."/>
        </authorList>
    </citation>
    <scope>NUCLEOTIDE SEQUENCE [LARGE SCALE GENOMIC DNA]</scope>
    <source>
        <strain evidence="11 12">CBS 613</strain>
    </source>
</reference>
<evidence type="ECO:0000256" key="7">
    <source>
        <dbReference type="ARBA" id="ARBA00037395"/>
    </source>
</evidence>
<protein>
    <recommendedName>
        <fullName evidence="10">J domain-containing protein</fullName>
    </recommendedName>
</protein>
<comment type="subcellular location">
    <subcellularLocation>
        <location evidence="1">Mitochondrion inner membrane</location>
    </subcellularLocation>
</comment>
<dbReference type="InterPro" id="IPR036869">
    <property type="entry name" value="J_dom_sf"/>
</dbReference>
<keyword evidence="9" id="KW-1133">Transmembrane helix</keyword>
<keyword evidence="9" id="KW-0812">Transmembrane</keyword>
<dbReference type="EMBL" id="SWFT01000035">
    <property type="protein sequence ID" value="KAA8906355.1"/>
    <property type="molecule type" value="Genomic_DNA"/>
</dbReference>
<dbReference type="SUPFAM" id="SSF46565">
    <property type="entry name" value="Chaperone J-domain"/>
    <property type="match status" value="1"/>
</dbReference>
<dbReference type="GO" id="GO:0030150">
    <property type="term" value="P:protein import into mitochondrial matrix"/>
    <property type="evidence" value="ECO:0007669"/>
    <property type="project" value="UniProtKB-ARBA"/>
</dbReference>
<evidence type="ECO:0000256" key="6">
    <source>
        <dbReference type="ARBA" id="ARBA00023186"/>
    </source>
</evidence>
<dbReference type="FunFam" id="1.10.287.110:FF:000001">
    <property type="entry name" value="Import inner membrane translocase subunit tim14"/>
    <property type="match status" value="1"/>
</dbReference>
<comment type="subunit">
    <text evidence="8">Heterodimer with PAM16. Component of the PAM complex, at least composed of mtHsp70, MGE1, TIM44, PAM16, PAM17 and PAM18.</text>
</comment>
<organism evidence="11 12">
    <name type="scientific">Diutina rugosa</name>
    <name type="common">Yeast</name>
    <name type="synonym">Candida rugosa</name>
    <dbReference type="NCBI Taxonomy" id="5481"/>
    <lineage>
        <taxon>Eukaryota</taxon>
        <taxon>Fungi</taxon>
        <taxon>Dikarya</taxon>
        <taxon>Ascomycota</taxon>
        <taxon>Saccharomycotina</taxon>
        <taxon>Pichiomycetes</taxon>
        <taxon>Debaryomycetaceae</taxon>
        <taxon>Diutina</taxon>
    </lineage>
</organism>
<comment type="caution">
    <text evidence="11">The sequence shown here is derived from an EMBL/GenBank/DDBJ whole genome shotgun (WGS) entry which is preliminary data.</text>
</comment>
<evidence type="ECO:0000256" key="3">
    <source>
        <dbReference type="ARBA" id="ARBA00023010"/>
    </source>
</evidence>
<dbReference type="Proteomes" id="UP000449547">
    <property type="component" value="Unassembled WGS sequence"/>
</dbReference>
<dbReference type="RefSeq" id="XP_034014116.1">
    <property type="nucleotide sequence ID" value="XM_034153599.1"/>
</dbReference>
<dbReference type="GO" id="GO:0001671">
    <property type="term" value="F:ATPase activator activity"/>
    <property type="evidence" value="ECO:0007669"/>
    <property type="project" value="TreeGrafter"/>
</dbReference>
<dbReference type="AlphaFoldDB" id="A0A642V263"/>
<comment type="function">
    <text evidence="7">Essential component of the PAM complex, a complex required for the translocation of transit peptide-containing proteins from the inner membrane into the mitochondrial matrix in an ATP-dependent manner. In the complex, it is required to stimulate activity of mtHSP70 (SSC1).</text>
</comment>
<dbReference type="GO" id="GO:0001405">
    <property type="term" value="C:PAM complex, Tim23 associated import motor"/>
    <property type="evidence" value="ECO:0007669"/>
    <property type="project" value="UniProtKB-ARBA"/>
</dbReference>
<evidence type="ECO:0000256" key="1">
    <source>
        <dbReference type="ARBA" id="ARBA00004273"/>
    </source>
</evidence>
<dbReference type="CDD" id="cd06257">
    <property type="entry name" value="DnaJ"/>
    <property type="match status" value="1"/>
</dbReference>
<keyword evidence="3" id="KW-0653">Protein transport</keyword>
<dbReference type="OMA" id="KLMVMNH"/>
<feature type="domain" description="J" evidence="10">
    <location>
        <begin position="83"/>
        <end position="144"/>
    </location>
</feature>
<gene>
    <name evidence="11" type="ORF">DIURU_001093</name>
</gene>
<dbReference type="OrthoDB" id="240298at2759"/>
<proteinExistence type="predicted"/>
<feature type="transmembrane region" description="Helical" evidence="9">
    <location>
        <begin position="6"/>
        <end position="25"/>
    </location>
</feature>
<keyword evidence="3" id="KW-0813">Transport</keyword>
<evidence type="ECO:0000256" key="9">
    <source>
        <dbReference type="SAM" id="Phobius"/>
    </source>
</evidence>
<keyword evidence="3" id="KW-0811">Translocation</keyword>
<keyword evidence="2" id="KW-0999">Mitochondrion inner membrane</keyword>
<dbReference type="InterPro" id="IPR001623">
    <property type="entry name" value="DnaJ_domain"/>
</dbReference>
<evidence type="ECO:0000256" key="5">
    <source>
        <dbReference type="ARBA" id="ARBA00023136"/>
    </source>
</evidence>
<evidence type="ECO:0000256" key="8">
    <source>
        <dbReference type="ARBA" id="ARBA00062349"/>
    </source>
</evidence>
<name>A0A642V263_DIURU</name>
<keyword evidence="4" id="KW-0496">Mitochondrion</keyword>
<sequence>MVVPIIAGIGLTVGALTIKSTLAALRKFRHLTPQMIAQLNGLKLVDPNAGVKLDKSDPRYDQYQYIRSNYANEGFKPRITEDEALAILGITGNDILQINKKMVHDRWRKLMLLNHPDRQGSQYLSQKLNEAKDVLENSYMCRGK</sequence>
<accession>A0A642V263</accession>
<evidence type="ECO:0000259" key="10">
    <source>
        <dbReference type="PROSITE" id="PS50076"/>
    </source>
</evidence>
<keyword evidence="12" id="KW-1185">Reference proteome</keyword>
<dbReference type="Gene3D" id="1.10.287.110">
    <property type="entry name" value="DnaJ domain"/>
    <property type="match status" value="1"/>
</dbReference>